<dbReference type="GO" id="GO:0032259">
    <property type="term" value="P:methylation"/>
    <property type="evidence" value="ECO:0007669"/>
    <property type="project" value="UniProtKB-KW"/>
</dbReference>
<proteinExistence type="predicted"/>
<dbReference type="NCBIfam" id="TIGR01444">
    <property type="entry name" value="fkbM_fam"/>
    <property type="match status" value="1"/>
</dbReference>
<dbReference type="EMBL" id="JBHSAT010000004">
    <property type="protein sequence ID" value="MFC3877307.1"/>
    <property type="molecule type" value="Genomic_DNA"/>
</dbReference>
<dbReference type="InterPro" id="IPR006342">
    <property type="entry name" value="FkbM_mtfrase"/>
</dbReference>
<dbReference type="InterPro" id="IPR029063">
    <property type="entry name" value="SAM-dependent_MTases_sf"/>
</dbReference>
<organism evidence="2 3">
    <name type="scientific">Winogradskyella maritima</name>
    <dbReference type="NCBI Taxonomy" id="1517766"/>
    <lineage>
        <taxon>Bacteria</taxon>
        <taxon>Pseudomonadati</taxon>
        <taxon>Bacteroidota</taxon>
        <taxon>Flavobacteriia</taxon>
        <taxon>Flavobacteriales</taxon>
        <taxon>Flavobacteriaceae</taxon>
        <taxon>Winogradskyella</taxon>
    </lineage>
</organism>
<protein>
    <submittedName>
        <fullName evidence="2">FkbM family methyltransferase</fullName>
    </submittedName>
</protein>
<name>A0ABV8AGU1_9FLAO</name>
<reference evidence="3" key="1">
    <citation type="journal article" date="2019" name="Int. J. Syst. Evol. Microbiol.">
        <title>The Global Catalogue of Microorganisms (GCM) 10K type strain sequencing project: providing services to taxonomists for standard genome sequencing and annotation.</title>
        <authorList>
            <consortium name="The Broad Institute Genomics Platform"/>
            <consortium name="The Broad Institute Genome Sequencing Center for Infectious Disease"/>
            <person name="Wu L."/>
            <person name="Ma J."/>
        </authorList>
    </citation>
    <scope>NUCLEOTIDE SEQUENCE [LARGE SCALE GENOMIC DNA]</scope>
    <source>
        <strain evidence="3">CECT 8979</strain>
    </source>
</reference>
<keyword evidence="3" id="KW-1185">Reference proteome</keyword>
<dbReference type="GO" id="GO:0008168">
    <property type="term" value="F:methyltransferase activity"/>
    <property type="evidence" value="ECO:0007669"/>
    <property type="project" value="UniProtKB-KW"/>
</dbReference>
<evidence type="ECO:0000259" key="1">
    <source>
        <dbReference type="Pfam" id="PF05050"/>
    </source>
</evidence>
<dbReference type="Gene3D" id="3.40.50.150">
    <property type="entry name" value="Vaccinia Virus protein VP39"/>
    <property type="match status" value="1"/>
</dbReference>
<evidence type="ECO:0000313" key="2">
    <source>
        <dbReference type="EMBL" id="MFC3877307.1"/>
    </source>
</evidence>
<dbReference type="SUPFAM" id="SSF53335">
    <property type="entry name" value="S-adenosyl-L-methionine-dependent methyltransferases"/>
    <property type="match status" value="1"/>
</dbReference>
<evidence type="ECO:0000313" key="3">
    <source>
        <dbReference type="Proteomes" id="UP001595812"/>
    </source>
</evidence>
<dbReference type="InterPro" id="IPR052514">
    <property type="entry name" value="SAM-dependent_MTase"/>
</dbReference>
<dbReference type="PANTHER" id="PTHR34203:SF15">
    <property type="entry name" value="SLL1173 PROTEIN"/>
    <property type="match status" value="1"/>
</dbReference>
<comment type="caution">
    <text evidence="2">The sequence shown here is derived from an EMBL/GenBank/DDBJ whole genome shotgun (WGS) entry which is preliminary data.</text>
</comment>
<dbReference type="Pfam" id="PF05050">
    <property type="entry name" value="Methyltransf_21"/>
    <property type="match status" value="1"/>
</dbReference>
<sequence length="284" mass="32355">MNKLWVYIYGKIPKSIRHRLVKQKLFTGLRRYILKPKGSFRVASAKLKKNYDAYTMEFEYVASIKDVARAQQTGIENKILNQSIALLKKEYKDASHFTILDVGANFGYLSLVWAQSICANDGMVYAFEPNLEVFQCLKKSIKANGLSERLKVVNKAVGNQNATVDIYVENATSNMMQDAKMIESHNSITIDMTTIDDFVKHNPIDECHLIKIDVDGIELDILKGAEQTITELRPILIVETNGMQGIYDYLKTLNYRLYDLDMAIVQEHQALPENIIACPIDHKL</sequence>
<accession>A0ABV8AGU1</accession>
<dbReference type="Proteomes" id="UP001595812">
    <property type="component" value="Unassembled WGS sequence"/>
</dbReference>
<dbReference type="PANTHER" id="PTHR34203">
    <property type="entry name" value="METHYLTRANSFERASE, FKBM FAMILY PROTEIN"/>
    <property type="match status" value="1"/>
</dbReference>
<gene>
    <name evidence="2" type="ORF">ACFOSX_08695</name>
</gene>
<keyword evidence="2" id="KW-0808">Transferase</keyword>
<dbReference type="RefSeq" id="WP_386099342.1">
    <property type="nucleotide sequence ID" value="NZ_JBHSAT010000004.1"/>
</dbReference>
<keyword evidence="2" id="KW-0489">Methyltransferase</keyword>
<feature type="domain" description="Methyltransferase FkbM" evidence="1">
    <location>
        <begin position="101"/>
        <end position="257"/>
    </location>
</feature>